<comment type="caution">
    <text evidence="5">The sequence shown here is derived from an EMBL/GenBank/DDBJ whole genome shotgun (WGS) entry which is preliminary data.</text>
</comment>
<comment type="subcellular location">
    <subcellularLocation>
        <location evidence="1">Nucleus</location>
    </subcellularLocation>
</comment>
<evidence type="ECO:0000256" key="3">
    <source>
        <dbReference type="ARBA" id="ARBA00023242"/>
    </source>
</evidence>
<proteinExistence type="inferred from homology"/>
<feature type="compositionally biased region" description="Basic residues" evidence="4">
    <location>
        <begin position="77"/>
        <end position="104"/>
    </location>
</feature>
<keyword evidence="6" id="KW-1185">Reference proteome</keyword>
<dbReference type="EMBL" id="JBAWTH010000014">
    <property type="protein sequence ID" value="KAL2288903.1"/>
    <property type="molecule type" value="Genomic_DNA"/>
</dbReference>
<evidence type="ECO:0000313" key="6">
    <source>
        <dbReference type="Proteomes" id="UP001600888"/>
    </source>
</evidence>
<evidence type="ECO:0000313" key="5">
    <source>
        <dbReference type="EMBL" id="KAL2288903.1"/>
    </source>
</evidence>
<dbReference type="PANTHER" id="PTHR13471:SF0">
    <property type="entry name" value="NUCLEAR EXOSOME REGULATOR NRDE2"/>
    <property type="match status" value="1"/>
</dbReference>
<evidence type="ECO:0000256" key="4">
    <source>
        <dbReference type="SAM" id="MobiDB-lite"/>
    </source>
</evidence>
<reference evidence="5 6" key="1">
    <citation type="submission" date="2024-03" db="EMBL/GenBank/DDBJ databases">
        <title>A high-quality draft genome sequence of Diaporthe vaccinii, a causative agent of upright dieback and viscid rot disease in cranberry plants.</title>
        <authorList>
            <person name="Sarrasin M."/>
            <person name="Lang B.F."/>
            <person name="Burger G."/>
        </authorList>
    </citation>
    <scope>NUCLEOTIDE SEQUENCE [LARGE SCALE GENOMIC DNA]</scope>
    <source>
        <strain evidence="5 6">IS7</strain>
    </source>
</reference>
<dbReference type="InterPro" id="IPR011990">
    <property type="entry name" value="TPR-like_helical_dom_sf"/>
</dbReference>
<accession>A0ABR4F2I2</accession>
<evidence type="ECO:0008006" key="7">
    <source>
        <dbReference type="Google" id="ProtNLM"/>
    </source>
</evidence>
<evidence type="ECO:0000256" key="1">
    <source>
        <dbReference type="ARBA" id="ARBA00004123"/>
    </source>
</evidence>
<dbReference type="PANTHER" id="PTHR13471">
    <property type="entry name" value="TETRATRICOPEPTIDE-LIKE HELICAL"/>
    <property type="match status" value="1"/>
</dbReference>
<sequence>MDKKPAAPKFASFKPGPREPPASSEPLVSNEATEPEKTRRVPKFSSFAQVPESSSKTSSSDTAKAHEKDRGRDGRGHKSHDQHRSRHTKSASHHRHRRHERHRSRSAERPSSPAPAPALVKSTPKEEPFFVTDKRGDSLIVRYGSNERSKVPAYRRYGAGRVMGATGRLRLIYDGPKQLFSLGGKLGDGPSAFRDRNILANASRKKVQVFRLRSKPGQDQTELSEDWYDYIPMSDSRKRKRASAEPEDVSGDEGPDYRSIQGKAKARDFVDSDLESAGTSDSETEPAVDLSDPARRRSVHLSRQVKDHPEDVDAWLDLVDLQESLLRLDEHTRQERNDDEAKGLASIRVSLLEEALPHAPDKKSRERLLLRLMREGSRAWNGKVLTKRWSEVSREDDSFAVWKAHLNHKLSNMVTFTYDELKRLHFDRLQLLRQRLADGEMGNTNNLSFADICDELVYVFLRTTRFIHDAGYSELAVAAWQAILELTFARPRDASDLDAEDVMSSFGDFWESEVPRIGEDGAKGWMHFAEAEEMADLPESRTDQPSAPPGMRDIYKAWAALETHRGASAKLPARTLDEGTEDDPFRVVMFSDLKPLIFYLPPPVITSVKESLVDAFLLFNRCLPASKSPSTVIEEALSDPYIHGNVVEIEELSFKGHRDAEEIGKREPRFKHPNGHMALSTEVLFAGRTWFSYVEHTLSSGLDLVLKVTTQLALNFGFDSVAEYGLALAWKKDSAAVKKAAKALLKRYPSKTRLYNAYALAEWRQGNEDVARKVLLSATSQDLPSKQPLWNMFAWLELEAGNRQKALALCVLSTEDRRDQSMVGRLLDTEDSIAPSQLLKTRQTLSSHRDFLLSSGDLSQASVFAQTLSLFEYLSTETSTEPMSLQQGSISAAMSSINAFISDVMSHGQGSSADLERLLQFAAHLLYVHASRGPFRPPFVRGQLYSFLKLFPSNTIFLNLFAWADTSLLLNDPVREALRGLVLKEPHDCVSSRAFAILHELEAGTVHSARAAFEASLDSESCRGSAGLWRGYVRFCQLHKKELRGKAVEAFYRAVGACPWSKDLAMEAFGVLVKDLDSADLRGVFGAMAAKGLRIHVDLEDFSREWARTSRGGFSPCCM</sequence>
<feature type="compositionally biased region" description="Low complexity" evidence="4">
    <location>
        <begin position="53"/>
        <end position="62"/>
    </location>
</feature>
<dbReference type="Pfam" id="PF08424">
    <property type="entry name" value="NRDE-2"/>
    <property type="match status" value="1"/>
</dbReference>
<feature type="compositionally biased region" description="Acidic residues" evidence="4">
    <location>
        <begin position="245"/>
        <end position="254"/>
    </location>
</feature>
<dbReference type="InterPro" id="IPR013633">
    <property type="entry name" value="NRDE-2"/>
</dbReference>
<keyword evidence="3" id="KW-0539">Nucleus</keyword>
<feature type="region of interest" description="Disordered" evidence="4">
    <location>
        <begin position="1"/>
        <end position="132"/>
    </location>
</feature>
<comment type="similarity">
    <text evidence="2">Belongs to the NRDE2 family.</text>
</comment>
<dbReference type="SUPFAM" id="SSF48452">
    <property type="entry name" value="TPR-like"/>
    <property type="match status" value="1"/>
</dbReference>
<name>A0ABR4F2I2_9PEZI</name>
<gene>
    <name evidence="5" type="ORF">FJTKL_02797</name>
</gene>
<feature type="region of interest" description="Disordered" evidence="4">
    <location>
        <begin position="235"/>
        <end position="303"/>
    </location>
</feature>
<dbReference type="Proteomes" id="UP001600888">
    <property type="component" value="Unassembled WGS sequence"/>
</dbReference>
<protein>
    <recommendedName>
        <fullName evidence="7">DUF1740-domain-containing protein</fullName>
    </recommendedName>
</protein>
<feature type="compositionally biased region" description="Basic and acidic residues" evidence="4">
    <location>
        <begin position="63"/>
        <end position="76"/>
    </location>
</feature>
<evidence type="ECO:0000256" key="2">
    <source>
        <dbReference type="ARBA" id="ARBA00009265"/>
    </source>
</evidence>
<organism evidence="5 6">
    <name type="scientific">Diaporthe vaccinii</name>
    <dbReference type="NCBI Taxonomy" id="105482"/>
    <lineage>
        <taxon>Eukaryota</taxon>
        <taxon>Fungi</taxon>
        <taxon>Dikarya</taxon>
        <taxon>Ascomycota</taxon>
        <taxon>Pezizomycotina</taxon>
        <taxon>Sordariomycetes</taxon>
        <taxon>Sordariomycetidae</taxon>
        <taxon>Diaporthales</taxon>
        <taxon>Diaporthaceae</taxon>
        <taxon>Diaporthe</taxon>
        <taxon>Diaporthe eres species complex</taxon>
    </lineage>
</organism>
<feature type="compositionally biased region" description="Basic and acidic residues" evidence="4">
    <location>
        <begin position="123"/>
        <end position="132"/>
    </location>
</feature>
<dbReference type="Gene3D" id="1.25.40.10">
    <property type="entry name" value="Tetratricopeptide repeat domain"/>
    <property type="match status" value="1"/>
</dbReference>